<sequence>MATEASKSPFVKQMMKNKGMAIVQELPEEVLMEILSRIPAKSLLRFKSVSKYWLVWALLIGPVSLLAPRICWELEGLKLKGVVPVWQIAKDWLSRILDACLGFANWANKLAPRICWELEGLKLKGVVPVWFRNTFRAPELILHIAAKVMACN</sequence>
<name>A0ACB7Y2G2_9ERIC</name>
<dbReference type="Proteomes" id="UP000828048">
    <property type="component" value="Chromosome 5"/>
</dbReference>
<evidence type="ECO:0000313" key="2">
    <source>
        <dbReference type="Proteomes" id="UP000828048"/>
    </source>
</evidence>
<protein>
    <submittedName>
        <fullName evidence="1">Uncharacterized protein</fullName>
    </submittedName>
</protein>
<comment type="caution">
    <text evidence="1">The sequence shown here is derived from an EMBL/GenBank/DDBJ whole genome shotgun (WGS) entry which is preliminary data.</text>
</comment>
<keyword evidence="2" id="KW-1185">Reference proteome</keyword>
<evidence type="ECO:0000313" key="1">
    <source>
        <dbReference type="EMBL" id="KAH7847711.1"/>
    </source>
</evidence>
<dbReference type="EMBL" id="CM037155">
    <property type="protein sequence ID" value="KAH7847711.1"/>
    <property type="molecule type" value="Genomic_DNA"/>
</dbReference>
<accession>A0ACB7Y2G2</accession>
<gene>
    <name evidence="1" type="ORF">Vadar_029398</name>
</gene>
<reference evidence="1 2" key="1">
    <citation type="journal article" date="2021" name="Hortic Res">
        <title>High-quality reference genome and annotation aids understanding of berry development for evergreen blueberry (Vaccinium darrowii).</title>
        <authorList>
            <person name="Yu J."/>
            <person name="Hulse-Kemp A.M."/>
            <person name="Babiker E."/>
            <person name="Staton M."/>
        </authorList>
    </citation>
    <scope>NUCLEOTIDE SEQUENCE [LARGE SCALE GENOMIC DNA]</scope>
    <source>
        <strain evidence="2">cv. NJ 8807/NJ 8810</strain>
        <tissue evidence="1">Young leaf</tissue>
    </source>
</reference>
<organism evidence="1 2">
    <name type="scientific">Vaccinium darrowii</name>
    <dbReference type="NCBI Taxonomy" id="229202"/>
    <lineage>
        <taxon>Eukaryota</taxon>
        <taxon>Viridiplantae</taxon>
        <taxon>Streptophyta</taxon>
        <taxon>Embryophyta</taxon>
        <taxon>Tracheophyta</taxon>
        <taxon>Spermatophyta</taxon>
        <taxon>Magnoliopsida</taxon>
        <taxon>eudicotyledons</taxon>
        <taxon>Gunneridae</taxon>
        <taxon>Pentapetalae</taxon>
        <taxon>asterids</taxon>
        <taxon>Ericales</taxon>
        <taxon>Ericaceae</taxon>
        <taxon>Vaccinioideae</taxon>
        <taxon>Vaccinieae</taxon>
        <taxon>Vaccinium</taxon>
    </lineage>
</organism>
<proteinExistence type="predicted"/>